<dbReference type="STRING" id="274537.BIU88_04745"/>
<dbReference type="PANTHER" id="PTHR17224">
    <property type="entry name" value="PEPTIDYL-TRNA HYDROLASE"/>
    <property type="match status" value="1"/>
</dbReference>
<feature type="active site" description="Proton acceptor" evidence="7">
    <location>
        <position position="19"/>
    </location>
</feature>
<dbReference type="EMBL" id="CP017305">
    <property type="protein sequence ID" value="AOS83509.1"/>
    <property type="molecule type" value="Genomic_DNA"/>
</dbReference>
<feature type="site" description="Stabilizes the basic form of H active site to accept a proton" evidence="7">
    <location>
        <position position="89"/>
    </location>
</feature>
<gene>
    <name evidence="7" type="primary">pth</name>
    <name evidence="10" type="ORF">BIU88_04745</name>
</gene>
<dbReference type="PANTHER" id="PTHR17224:SF1">
    <property type="entry name" value="PEPTIDYL-TRNA HYDROLASE"/>
    <property type="match status" value="1"/>
</dbReference>
<evidence type="ECO:0000256" key="8">
    <source>
        <dbReference type="RuleBase" id="RU000673"/>
    </source>
</evidence>
<proteinExistence type="inferred from homology"/>
<dbReference type="GO" id="GO:0072344">
    <property type="term" value="P:rescue of stalled ribosome"/>
    <property type="evidence" value="ECO:0007669"/>
    <property type="project" value="UniProtKB-UniRule"/>
</dbReference>
<comment type="subunit">
    <text evidence="7">Monomer.</text>
</comment>
<keyword evidence="7" id="KW-0963">Cytoplasm</keyword>
<dbReference type="Proteomes" id="UP000095185">
    <property type="component" value="Chromosome"/>
</dbReference>
<comment type="subcellular location">
    <subcellularLocation>
        <location evidence="7">Cytoplasm</location>
    </subcellularLocation>
</comment>
<evidence type="ECO:0000256" key="4">
    <source>
        <dbReference type="ARBA" id="ARBA00022884"/>
    </source>
</evidence>
<keyword evidence="2 7" id="KW-0820">tRNA-binding</keyword>
<dbReference type="Gene3D" id="3.40.50.1470">
    <property type="entry name" value="Peptidyl-tRNA hydrolase"/>
    <property type="match status" value="1"/>
</dbReference>
<accession>A0A1D8D7C6</accession>
<comment type="function">
    <text evidence="7">Hydrolyzes ribosome-free peptidyl-tRNAs (with 1 or more amino acids incorporated), which drop off the ribosome during protein synthesis, or as a result of ribosome stalling.</text>
</comment>
<evidence type="ECO:0000313" key="10">
    <source>
        <dbReference type="EMBL" id="AOS83509.1"/>
    </source>
</evidence>
<dbReference type="InterPro" id="IPR001328">
    <property type="entry name" value="Pept_tRNA_hydro"/>
</dbReference>
<dbReference type="NCBIfam" id="TIGR00447">
    <property type="entry name" value="pth"/>
    <property type="match status" value="1"/>
</dbReference>
<evidence type="ECO:0000256" key="9">
    <source>
        <dbReference type="RuleBase" id="RU004320"/>
    </source>
</evidence>
<dbReference type="EC" id="3.1.1.29" evidence="1 7"/>
<feature type="binding site" evidence="7">
    <location>
        <position position="14"/>
    </location>
    <ligand>
        <name>tRNA</name>
        <dbReference type="ChEBI" id="CHEBI:17843"/>
    </ligand>
</feature>
<dbReference type="SUPFAM" id="SSF53178">
    <property type="entry name" value="Peptidyl-tRNA hydrolase-like"/>
    <property type="match status" value="1"/>
</dbReference>
<feature type="binding site" evidence="7">
    <location>
        <position position="64"/>
    </location>
    <ligand>
        <name>tRNA</name>
        <dbReference type="ChEBI" id="CHEBI:17843"/>
    </ligand>
</feature>
<dbReference type="FunFam" id="3.40.50.1470:FF:000001">
    <property type="entry name" value="Peptidyl-tRNA hydrolase"/>
    <property type="match status" value="1"/>
</dbReference>
<dbReference type="AlphaFoldDB" id="A0A1D8D7C6"/>
<evidence type="ECO:0000256" key="5">
    <source>
        <dbReference type="ARBA" id="ARBA00038063"/>
    </source>
</evidence>
<dbReference type="CDD" id="cd00462">
    <property type="entry name" value="PTH"/>
    <property type="match status" value="1"/>
</dbReference>
<dbReference type="InterPro" id="IPR018171">
    <property type="entry name" value="Pept_tRNA_hydro_CS"/>
</dbReference>
<dbReference type="Pfam" id="PF01195">
    <property type="entry name" value="Pept_tRNA_hydro"/>
    <property type="match status" value="1"/>
</dbReference>
<protein>
    <recommendedName>
        <fullName evidence="6 7">Peptidyl-tRNA hydrolase</fullName>
        <shortName evidence="7">Pth</shortName>
        <ecNumber evidence="1 7">3.1.1.29</ecNumber>
    </recommendedName>
</protein>
<dbReference type="GO" id="GO:0004045">
    <property type="term" value="F:peptidyl-tRNA hydrolase activity"/>
    <property type="evidence" value="ECO:0007669"/>
    <property type="project" value="UniProtKB-UniRule"/>
</dbReference>
<keyword evidence="4 7" id="KW-0694">RNA-binding</keyword>
<dbReference type="GO" id="GO:0005737">
    <property type="term" value="C:cytoplasm"/>
    <property type="evidence" value="ECO:0007669"/>
    <property type="project" value="UniProtKB-SubCell"/>
</dbReference>
<feature type="binding site" evidence="7">
    <location>
        <position position="62"/>
    </location>
    <ligand>
        <name>tRNA</name>
        <dbReference type="ChEBI" id="CHEBI:17843"/>
    </ligand>
</feature>
<keyword evidence="3 7" id="KW-0378">Hydrolase</keyword>
<evidence type="ECO:0000256" key="3">
    <source>
        <dbReference type="ARBA" id="ARBA00022801"/>
    </source>
</evidence>
<evidence type="ECO:0000256" key="7">
    <source>
        <dbReference type="HAMAP-Rule" id="MF_00083"/>
    </source>
</evidence>
<dbReference type="GO" id="GO:0000049">
    <property type="term" value="F:tRNA binding"/>
    <property type="evidence" value="ECO:0007669"/>
    <property type="project" value="UniProtKB-UniRule"/>
</dbReference>
<comment type="function">
    <text evidence="7">Catalyzes the release of premature peptidyl moieties from peptidyl-tRNA molecules trapped in stalled 50S ribosomal subunits, and thus maintains levels of free tRNAs and 50S ribosomes.</text>
</comment>
<dbReference type="OrthoDB" id="9800507at2"/>
<dbReference type="KEGG" id="clz:BIU88_04745"/>
<comment type="catalytic activity">
    <reaction evidence="7 8">
        <text>an N-acyl-L-alpha-aminoacyl-tRNA + H2O = an N-acyl-L-amino acid + a tRNA + H(+)</text>
        <dbReference type="Rhea" id="RHEA:54448"/>
        <dbReference type="Rhea" id="RHEA-COMP:10123"/>
        <dbReference type="Rhea" id="RHEA-COMP:13883"/>
        <dbReference type="ChEBI" id="CHEBI:15377"/>
        <dbReference type="ChEBI" id="CHEBI:15378"/>
        <dbReference type="ChEBI" id="CHEBI:59874"/>
        <dbReference type="ChEBI" id="CHEBI:78442"/>
        <dbReference type="ChEBI" id="CHEBI:138191"/>
        <dbReference type="EC" id="3.1.1.29"/>
    </reaction>
</comment>
<feature type="binding site" evidence="7">
    <location>
        <position position="110"/>
    </location>
    <ligand>
        <name>tRNA</name>
        <dbReference type="ChEBI" id="CHEBI:17843"/>
    </ligand>
</feature>
<feature type="site" description="Discriminates between blocked and unblocked aminoacyl-tRNA" evidence="7">
    <location>
        <position position="9"/>
    </location>
</feature>
<name>A0A1D8D7C6_CHLLM</name>
<evidence type="ECO:0000256" key="6">
    <source>
        <dbReference type="ARBA" id="ARBA00050038"/>
    </source>
</evidence>
<dbReference type="HAMAP" id="MF_00083">
    <property type="entry name" value="Pept_tRNA_hydro_bact"/>
    <property type="match status" value="1"/>
</dbReference>
<dbReference type="InterPro" id="IPR036416">
    <property type="entry name" value="Pept_tRNA_hydro_sf"/>
</dbReference>
<evidence type="ECO:0000313" key="11">
    <source>
        <dbReference type="Proteomes" id="UP000095185"/>
    </source>
</evidence>
<organism evidence="10 11">
    <name type="scientific">Chlorobaculum limnaeum</name>
    <dbReference type="NCBI Taxonomy" id="274537"/>
    <lineage>
        <taxon>Bacteria</taxon>
        <taxon>Pseudomonadati</taxon>
        <taxon>Chlorobiota</taxon>
        <taxon>Chlorobiia</taxon>
        <taxon>Chlorobiales</taxon>
        <taxon>Chlorobiaceae</taxon>
        <taxon>Chlorobaculum</taxon>
    </lineage>
</organism>
<comment type="similarity">
    <text evidence="5 7 9">Belongs to the PTH family.</text>
</comment>
<dbReference type="GO" id="GO:0006515">
    <property type="term" value="P:protein quality control for misfolded or incompletely synthesized proteins"/>
    <property type="evidence" value="ECO:0007669"/>
    <property type="project" value="UniProtKB-UniRule"/>
</dbReference>
<evidence type="ECO:0000256" key="1">
    <source>
        <dbReference type="ARBA" id="ARBA00013260"/>
    </source>
</evidence>
<reference evidence="10" key="1">
    <citation type="submission" date="2016-09" db="EMBL/GenBank/DDBJ databases">
        <title>Genome sequence of Chlorobaculum limnaeum.</title>
        <authorList>
            <person name="Liu Z."/>
            <person name="Tank M."/>
            <person name="Bryant D.A."/>
        </authorList>
    </citation>
    <scope>NUCLEOTIDE SEQUENCE [LARGE SCALE GENOMIC DNA]</scope>
    <source>
        <strain evidence="10">DSM 1677</strain>
    </source>
</reference>
<dbReference type="RefSeq" id="WP_069809226.1">
    <property type="nucleotide sequence ID" value="NZ_CP017305.1"/>
</dbReference>
<evidence type="ECO:0000256" key="2">
    <source>
        <dbReference type="ARBA" id="ARBA00022555"/>
    </source>
</evidence>
<sequence>MKLIVGLGNPELRHAATRHNIGFDVIDHLAGNSAFSSGKGNYRYAKIAAPGGPLILVKPMTYMNLSGHAVVAAMNFWKIQKEELLVICDDVNIPLGTVRMRAKGSAGGQNGLKHIIQSLGSEEFARLRVGVGVEPLPVSLSSFVLSKFSAEERKCVDKVIPVCADAVLDFASLGIEHAMTRFNGTVC</sequence>
<dbReference type="PROSITE" id="PS01195">
    <property type="entry name" value="PEPT_TRNA_HYDROL_1"/>
    <property type="match status" value="1"/>
</dbReference>
<keyword evidence="11" id="KW-1185">Reference proteome</keyword>